<evidence type="ECO:0000256" key="11">
    <source>
        <dbReference type="ARBA" id="ARBA00022729"/>
    </source>
</evidence>
<dbReference type="AlphaFoldDB" id="A0A6J2YMI6"/>
<dbReference type="InterPro" id="IPR007484">
    <property type="entry name" value="Peptidase_M28"/>
</dbReference>
<dbReference type="GO" id="GO:0070573">
    <property type="term" value="F:metallodipeptidase activity"/>
    <property type="evidence" value="ECO:0007669"/>
    <property type="project" value="InterPro"/>
</dbReference>
<dbReference type="InterPro" id="IPR039866">
    <property type="entry name" value="CPQ"/>
</dbReference>
<keyword evidence="12" id="KW-0378">Hydrolase</keyword>
<comment type="similarity">
    <text evidence="5">Belongs to the peptidase M28 family.</text>
</comment>
<evidence type="ECO:0000256" key="3">
    <source>
        <dbReference type="ARBA" id="ARBA00004555"/>
    </source>
</evidence>
<evidence type="ECO:0000256" key="10">
    <source>
        <dbReference type="ARBA" id="ARBA00022723"/>
    </source>
</evidence>
<dbReference type="Pfam" id="PF04389">
    <property type="entry name" value="Peptidase_M28"/>
    <property type="match status" value="1"/>
</dbReference>
<dbReference type="GO" id="GO:0005764">
    <property type="term" value="C:lysosome"/>
    <property type="evidence" value="ECO:0007669"/>
    <property type="project" value="UniProtKB-SubCell"/>
</dbReference>
<evidence type="ECO:0000313" key="24">
    <source>
        <dbReference type="Proteomes" id="UP000504635"/>
    </source>
</evidence>
<evidence type="ECO:0000256" key="15">
    <source>
        <dbReference type="ARBA" id="ARBA00023034"/>
    </source>
</evidence>
<evidence type="ECO:0000256" key="5">
    <source>
        <dbReference type="ARBA" id="ARBA00010918"/>
    </source>
</evidence>
<evidence type="ECO:0000256" key="9">
    <source>
        <dbReference type="ARBA" id="ARBA00022670"/>
    </source>
</evidence>
<dbReference type="SUPFAM" id="SSF53187">
    <property type="entry name" value="Zn-dependent exopeptidases"/>
    <property type="match status" value="1"/>
</dbReference>
<keyword evidence="18" id="KW-0325">Glycoprotein</keyword>
<comment type="subcellular location">
    <subcellularLocation>
        <location evidence="1">Endoplasmic reticulum</location>
    </subcellularLocation>
    <subcellularLocation>
        <location evidence="3">Golgi apparatus</location>
    </subcellularLocation>
    <subcellularLocation>
        <location evidence="2">Lysosome</location>
    </subcellularLocation>
    <subcellularLocation>
        <location evidence="4">Secreted</location>
    </subcellularLocation>
</comment>
<dbReference type="GO" id="GO:0046872">
    <property type="term" value="F:metal ion binding"/>
    <property type="evidence" value="ECO:0007669"/>
    <property type="project" value="UniProtKB-KW"/>
</dbReference>
<dbReference type="PANTHER" id="PTHR12053">
    <property type="entry name" value="PROTEASE FAMILY M28 PLASMA GLUTAMATE CARBOXYPEPTIDASE-RELATED"/>
    <property type="match status" value="1"/>
</dbReference>
<evidence type="ECO:0000256" key="14">
    <source>
        <dbReference type="ARBA" id="ARBA00022833"/>
    </source>
</evidence>
<keyword evidence="24" id="KW-1185">Reference proteome</keyword>
<dbReference type="GO" id="GO:0005794">
    <property type="term" value="C:Golgi apparatus"/>
    <property type="evidence" value="ECO:0007669"/>
    <property type="project" value="UniProtKB-SubCell"/>
</dbReference>
<keyword evidence="19" id="KW-0458">Lysosome</keyword>
<evidence type="ECO:0000256" key="18">
    <source>
        <dbReference type="ARBA" id="ARBA00023180"/>
    </source>
</evidence>
<dbReference type="PANTHER" id="PTHR12053:SF3">
    <property type="entry name" value="CARBOXYPEPTIDASE Q"/>
    <property type="match status" value="1"/>
</dbReference>
<dbReference type="InParanoid" id="A0A6J2YMI6"/>
<proteinExistence type="inferred from homology"/>
<name>A0A6J2YMI6_SITOR</name>
<organism evidence="24 25">
    <name type="scientific">Sitophilus oryzae</name>
    <name type="common">Rice weevil</name>
    <name type="synonym">Curculio oryzae</name>
    <dbReference type="NCBI Taxonomy" id="7048"/>
    <lineage>
        <taxon>Eukaryota</taxon>
        <taxon>Metazoa</taxon>
        <taxon>Ecdysozoa</taxon>
        <taxon>Arthropoda</taxon>
        <taxon>Hexapoda</taxon>
        <taxon>Insecta</taxon>
        <taxon>Pterygota</taxon>
        <taxon>Neoptera</taxon>
        <taxon>Endopterygota</taxon>
        <taxon>Coleoptera</taxon>
        <taxon>Polyphaga</taxon>
        <taxon>Cucujiformia</taxon>
        <taxon>Curculionidae</taxon>
        <taxon>Dryophthorinae</taxon>
        <taxon>Sitophilus</taxon>
    </lineage>
</organism>
<dbReference type="OrthoDB" id="10013407at2759"/>
<keyword evidence="15" id="KW-0333">Golgi apparatus</keyword>
<evidence type="ECO:0000256" key="4">
    <source>
        <dbReference type="ARBA" id="ARBA00004613"/>
    </source>
</evidence>
<dbReference type="Proteomes" id="UP000504635">
    <property type="component" value="Unplaced"/>
</dbReference>
<dbReference type="GO" id="GO:0043171">
    <property type="term" value="P:peptide catabolic process"/>
    <property type="evidence" value="ECO:0007669"/>
    <property type="project" value="TreeGrafter"/>
</dbReference>
<evidence type="ECO:0000256" key="19">
    <source>
        <dbReference type="ARBA" id="ARBA00023228"/>
    </source>
</evidence>
<evidence type="ECO:0000256" key="12">
    <source>
        <dbReference type="ARBA" id="ARBA00022801"/>
    </source>
</evidence>
<keyword evidence="10" id="KW-0479">Metal-binding</keyword>
<comment type="subunit">
    <text evidence="20">Homodimer. The monomeric form is inactive while the homodimer is active.</text>
</comment>
<keyword evidence="13" id="KW-0256">Endoplasmic reticulum</keyword>
<sequence>MRDYIKILLVFALPVFANSKYVGNYYNNVIEEDSCNLSQELLDEIHSYEDTANKIINSLINGKYKGGTYKELAQFVDKFGARVSGTENLENAIDYALNLMTENDLENVHGEDVDIPHWVRNYEYAELLEPRQVKLPVLGLGGSVSTPAEERYPFAEKDRGETIKIKLSLNYTKYEDSKSRNSVGEIAGSSLPEKVVLISGHIDSWDVGVGAMDDGGGAFISWYALAVLKGLGLRAKRTLRAVLWTAEEPGLIGWQAYNATHFNELGNFTFVMESDEGTFTPLGIEYAAGTKGGCIINEIVKFLAPINATQTKSSSAVGSDISSWTESLIPGGSLLNANDKYFWFHHTQADTMDVLDPDDLDKATAVWAVVSYIIADLSEEFPRERDNFVLDNINKIRTDPLVKLVPKKIN</sequence>
<evidence type="ECO:0000256" key="22">
    <source>
        <dbReference type="SAM" id="SignalP"/>
    </source>
</evidence>
<dbReference type="GO" id="GO:0006508">
    <property type="term" value="P:proteolysis"/>
    <property type="evidence" value="ECO:0007669"/>
    <property type="project" value="UniProtKB-KW"/>
</dbReference>
<reference evidence="25" key="1">
    <citation type="submission" date="2025-08" db="UniProtKB">
        <authorList>
            <consortium name="RefSeq"/>
        </authorList>
    </citation>
    <scope>IDENTIFICATION</scope>
    <source>
        <tissue evidence="25">Gonads</tissue>
    </source>
</reference>
<evidence type="ECO:0000259" key="23">
    <source>
        <dbReference type="Pfam" id="PF04389"/>
    </source>
</evidence>
<dbReference type="FunFam" id="3.40.630.10:FF:000036">
    <property type="entry name" value="Carboxypeptidase Q"/>
    <property type="match status" value="1"/>
</dbReference>
<keyword evidence="14" id="KW-0862">Zinc</keyword>
<dbReference type="Gene3D" id="3.40.630.10">
    <property type="entry name" value="Zn peptidases"/>
    <property type="match status" value="1"/>
</dbReference>
<gene>
    <name evidence="25" type="primary">LOC115888885</name>
</gene>
<accession>A0A6J2YMI6</accession>
<protein>
    <recommendedName>
        <fullName evidence="6">Carboxypeptidase Q</fullName>
    </recommendedName>
    <alternativeName>
        <fullName evidence="21">Plasma glutamate carboxypeptidase</fullName>
    </alternativeName>
</protein>
<dbReference type="GO" id="GO:0004180">
    <property type="term" value="F:carboxypeptidase activity"/>
    <property type="evidence" value="ECO:0007669"/>
    <property type="project" value="UniProtKB-KW"/>
</dbReference>
<evidence type="ECO:0000256" key="7">
    <source>
        <dbReference type="ARBA" id="ARBA00022525"/>
    </source>
</evidence>
<dbReference type="GO" id="GO:0005615">
    <property type="term" value="C:extracellular space"/>
    <property type="evidence" value="ECO:0007669"/>
    <property type="project" value="TreeGrafter"/>
</dbReference>
<evidence type="ECO:0000256" key="1">
    <source>
        <dbReference type="ARBA" id="ARBA00004240"/>
    </source>
</evidence>
<keyword evidence="11 22" id="KW-0732">Signal</keyword>
<dbReference type="GeneID" id="115888885"/>
<keyword evidence="17" id="KW-0865">Zymogen</keyword>
<evidence type="ECO:0000256" key="2">
    <source>
        <dbReference type="ARBA" id="ARBA00004371"/>
    </source>
</evidence>
<evidence type="ECO:0000256" key="20">
    <source>
        <dbReference type="ARBA" id="ARBA00025833"/>
    </source>
</evidence>
<dbReference type="KEGG" id="soy:115888885"/>
<feature type="domain" description="Peptidase M28" evidence="23">
    <location>
        <begin position="181"/>
        <end position="369"/>
    </location>
</feature>
<feature type="chain" id="PRO_5026732792" description="Carboxypeptidase Q" evidence="22">
    <location>
        <begin position="20"/>
        <end position="410"/>
    </location>
</feature>
<dbReference type="RefSeq" id="XP_030764612.1">
    <property type="nucleotide sequence ID" value="XM_030908752.1"/>
</dbReference>
<keyword evidence="8" id="KW-0121">Carboxypeptidase</keyword>
<evidence type="ECO:0000313" key="25">
    <source>
        <dbReference type="RefSeq" id="XP_030764612.1"/>
    </source>
</evidence>
<dbReference type="GO" id="GO:0005783">
    <property type="term" value="C:endoplasmic reticulum"/>
    <property type="evidence" value="ECO:0007669"/>
    <property type="project" value="UniProtKB-SubCell"/>
</dbReference>
<evidence type="ECO:0000256" key="16">
    <source>
        <dbReference type="ARBA" id="ARBA00023049"/>
    </source>
</evidence>
<keyword evidence="16" id="KW-0482">Metalloprotease</keyword>
<keyword evidence="9" id="KW-0645">Protease</keyword>
<keyword evidence="7" id="KW-0964">Secreted</keyword>
<evidence type="ECO:0000256" key="17">
    <source>
        <dbReference type="ARBA" id="ARBA00023145"/>
    </source>
</evidence>
<evidence type="ECO:0000256" key="8">
    <source>
        <dbReference type="ARBA" id="ARBA00022645"/>
    </source>
</evidence>
<evidence type="ECO:0000256" key="21">
    <source>
        <dbReference type="ARBA" id="ARBA00033328"/>
    </source>
</evidence>
<feature type="signal peptide" evidence="22">
    <location>
        <begin position="1"/>
        <end position="19"/>
    </location>
</feature>
<evidence type="ECO:0000256" key="13">
    <source>
        <dbReference type="ARBA" id="ARBA00022824"/>
    </source>
</evidence>
<evidence type="ECO:0000256" key="6">
    <source>
        <dbReference type="ARBA" id="ARBA00014116"/>
    </source>
</evidence>